<dbReference type="GO" id="GO:0009691">
    <property type="term" value="P:cytokinin biosynthetic process"/>
    <property type="evidence" value="ECO:0007669"/>
    <property type="project" value="InterPro"/>
</dbReference>
<dbReference type="GO" id="GO:0005829">
    <property type="term" value="C:cytosol"/>
    <property type="evidence" value="ECO:0007669"/>
    <property type="project" value="TreeGrafter"/>
</dbReference>
<dbReference type="InterPro" id="IPR005269">
    <property type="entry name" value="LOG"/>
</dbReference>
<dbReference type="InterPro" id="IPR031100">
    <property type="entry name" value="LOG_fam"/>
</dbReference>
<dbReference type="OrthoDB" id="414463at2759"/>
<dbReference type="Gene3D" id="3.40.50.450">
    <property type="match status" value="1"/>
</dbReference>
<dbReference type="Pfam" id="PF03641">
    <property type="entry name" value="Lysine_decarbox"/>
    <property type="match status" value="1"/>
</dbReference>
<proteinExistence type="predicted"/>
<dbReference type="Proteomes" id="UP000716291">
    <property type="component" value="Unassembled WGS sequence"/>
</dbReference>
<evidence type="ECO:0008006" key="3">
    <source>
        <dbReference type="Google" id="ProtNLM"/>
    </source>
</evidence>
<dbReference type="NCBIfam" id="TIGR00730">
    <property type="entry name" value="Rossman fold protein, TIGR00730 family"/>
    <property type="match status" value="1"/>
</dbReference>
<protein>
    <recommendedName>
        <fullName evidence="3">Cytokinin riboside 5'-monophosphate phosphoribohydrolase</fullName>
    </recommendedName>
</protein>
<dbReference type="PANTHER" id="PTHR31223:SF70">
    <property type="entry name" value="LOG FAMILY PROTEIN YJL055W"/>
    <property type="match status" value="1"/>
</dbReference>
<dbReference type="GO" id="GO:0016799">
    <property type="term" value="F:hydrolase activity, hydrolyzing N-glycosyl compounds"/>
    <property type="evidence" value="ECO:0007669"/>
    <property type="project" value="TreeGrafter"/>
</dbReference>
<dbReference type="PANTHER" id="PTHR31223">
    <property type="entry name" value="LOG FAMILY PROTEIN YJL055W"/>
    <property type="match status" value="1"/>
</dbReference>
<evidence type="ECO:0000313" key="2">
    <source>
        <dbReference type="Proteomes" id="UP000716291"/>
    </source>
</evidence>
<dbReference type="SUPFAM" id="SSF102405">
    <property type="entry name" value="MCP/YpsA-like"/>
    <property type="match status" value="1"/>
</dbReference>
<evidence type="ECO:0000313" key="1">
    <source>
        <dbReference type="EMBL" id="KAG1303614.1"/>
    </source>
</evidence>
<sequence length="217" mass="23883">MNNTLPKLDKPSAKPTTIKSVCVYCASSMGTSPLYAEEATKLGKLLAENGIKLVYGGGSVGLMGTIAKAVLDNGGQALSIVPEPLFKHGSKQLCETIIVPDMHSRKKRMADESDAFIVLPGGFGTMEEMLEMITWSQLNIHSKPILLLNTKNFFDLYIQWIQLAAKEQFIAEKNVNIFVTCETTESVLDKLINYIAPESRYGLDWTNANHRVAALTE</sequence>
<accession>A0A9P6X232</accession>
<comment type="caution">
    <text evidence="1">The sequence shown here is derived from an EMBL/GenBank/DDBJ whole genome shotgun (WGS) entry which is preliminary data.</text>
</comment>
<name>A0A9P6X232_RHIOR</name>
<dbReference type="EMBL" id="JAANQT010001918">
    <property type="protein sequence ID" value="KAG1303614.1"/>
    <property type="molecule type" value="Genomic_DNA"/>
</dbReference>
<organism evidence="1 2">
    <name type="scientific">Rhizopus oryzae</name>
    <name type="common">Mucormycosis agent</name>
    <name type="synonym">Rhizopus arrhizus var. delemar</name>
    <dbReference type="NCBI Taxonomy" id="64495"/>
    <lineage>
        <taxon>Eukaryota</taxon>
        <taxon>Fungi</taxon>
        <taxon>Fungi incertae sedis</taxon>
        <taxon>Mucoromycota</taxon>
        <taxon>Mucoromycotina</taxon>
        <taxon>Mucoromycetes</taxon>
        <taxon>Mucorales</taxon>
        <taxon>Mucorineae</taxon>
        <taxon>Rhizopodaceae</taxon>
        <taxon>Rhizopus</taxon>
    </lineage>
</organism>
<keyword evidence="2" id="KW-1185">Reference proteome</keyword>
<reference evidence="1" key="1">
    <citation type="journal article" date="2020" name="Microb. Genom.">
        <title>Genetic diversity of clinical and environmental Mucorales isolates obtained from an investigation of mucormycosis cases among solid organ transplant recipients.</title>
        <authorList>
            <person name="Nguyen M.H."/>
            <person name="Kaul D."/>
            <person name="Muto C."/>
            <person name="Cheng S.J."/>
            <person name="Richter R.A."/>
            <person name="Bruno V.M."/>
            <person name="Liu G."/>
            <person name="Beyhan S."/>
            <person name="Sundermann A.J."/>
            <person name="Mounaud S."/>
            <person name="Pasculle A.W."/>
            <person name="Nierman W.C."/>
            <person name="Driscoll E."/>
            <person name="Cumbie R."/>
            <person name="Clancy C.J."/>
            <person name="Dupont C.L."/>
        </authorList>
    </citation>
    <scope>NUCLEOTIDE SEQUENCE</scope>
    <source>
        <strain evidence="1">GL11</strain>
    </source>
</reference>
<dbReference type="AlphaFoldDB" id="A0A9P6X232"/>
<gene>
    <name evidence="1" type="ORF">G6F64_009927</name>
</gene>